<name>A0A6B3NF90_9CYAN</name>
<dbReference type="GO" id="GO:0016787">
    <property type="term" value="F:hydrolase activity"/>
    <property type="evidence" value="ECO:0007669"/>
    <property type="project" value="UniProtKB-KW"/>
</dbReference>
<organism evidence="1">
    <name type="scientific">Symploca sp. SIO1C4</name>
    <dbReference type="NCBI Taxonomy" id="2607765"/>
    <lineage>
        <taxon>Bacteria</taxon>
        <taxon>Bacillati</taxon>
        <taxon>Cyanobacteriota</taxon>
        <taxon>Cyanophyceae</taxon>
        <taxon>Coleofasciculales</taxon>
        <taxon>Coleofasciculaceae</taxon>
        <taxon>Symploca</taxon>
    </lineage>
</organism>
<proteinExistence type="predicted"/>
<comment type="caution">
    <text evidence="1">The sequence shown here is derived from an EMBL/GenBank/DDBJ whole genome shotgun (WGS) entry which is preliminary data.</text>
</comment>
<keyword evidence="1" id="KW-0378">Hydrolase</keyword>
<gene>
    <name evidence="1" type="ORF">F6J89_22410</name>
</gene>
<accession>A0A6B3NF90</accession>
<dbReference type="EMBL" id="JAAHFQ010000525">
    <property type="protein sequence ID" value="NER30300.1"/>
    <property type="molecule type" value="Genomic_DNA"/>
</dbReference>
<sequence length="108" mass="11841">LQEGVTLIKAGGHFEGATVCHWMLGANRLGALLTGDVIQVVADKPWVSFMYSYANLIPLSASKVRSIANAVEPYKFDRIYGAWWGSVIPSKAKVSVQNSAERYINALR</sequence>
<evidence type="ECO:0000313" key="1">
    <source>
        <dbReference type="EMBL" id="NER30300.1"/>
    </source>
</evidence>
<dbReference type="PANTHER" id="PTHR36839:SF1">
    <property type="entry name" value="METALLO-BETA-LACTAMASE FAMILY PROTEIN (AFU_ORTHOLOGUE AFUA_5G12770)"/>
    <property type="match status" value="1"/>
</dbReference>
<dbReference type="PANTHER" id="PTHR36839">
    <property type="entry name" value="METALLO-BETA-LACTAMASE FAMILY PROTEIN (AFU_ORTHOLOGUE AFUA_5G12770)"/>
    <property type="match status" value="1"/>
</dbReference>
<protein>
    <submittedName>
        <fullName evidence="1">MBL fold metallo-hydrolase</fullName>
    </submittedName>
</protein>
<reference evidence="1" key="1">
    <citation type="submission" date="2019-11" db="EMBL/GenBank/DDBJ databases">
        <title>Genomic insights into an expanded diversity of filamentous marine cyanobacteria reveals the extraordinary biosynthetic potential of Moorea and Okeania.</title>
        <authorList>
            <person name="Ferreira Leao T."/>
            <person name="Wang M."/>
            <person name="Moss N."/>
            <person name="Da Silva R."/>
            <person name="Sanders J."/>
            <person name="Nurk S."/>
            <person name="Gurevich A."/>
            <person name="Humphrey G."/>
            <person name="Reher R."/>
            <person name="Zhu Q."/>
            <person name="Belda-Ferre P."/>
            <person name="Glukhov E."/>
            <person name="Rex R."/>
            <person name="Dorrestein P.C."/>
            <person name="Knight R."/>
            <person name="Pevzner P."/>
            <person name="Gerwick W.H."/>
            <person name="Gerwick L."/>
        </authorList>
    </citation>
    <scope>NUCLEOTIDE SEQUENCE</scope>
    <source>
        <strain evidence="1">SIO1C4</strain>
    </source>
</reference>
<feature type="non-terminal residue" evidence="1">
    <location>
        <position position="1"/>
    </location>
</feature>
<dbReference type="AlphaFoldDB" id="A0A6B3NF90"/>